<gene>
    <name evidence="4" type="ORF">P691DRAFT_580746</name>
</gene>
<dbReference type="Gene3D" id="3.40.50.150">
    <property type="entry name" value="Vaccinia Virus protein VP39"/>
    <property type="match status" value="1"/>
</dbReference>
<evidence type="ECO:0000313" key="5">
    <source>
        <dbReference type="Proteomes" id="UP000807342"/>
    </source>
</evidence>
<organism evidence="4 5">
    <name type="scientific">Macrolepiota fuliginosa MF-IS2</name>
    <dbReference type="NCBI Taxonomy" id="1400762"/>
    <lineage>
        <taxon>Eukaryota</taxon>
        <taxon>Fungi</taxon>
        <taxon>Dikarya</taxon>
        <taxon>Basidiomycota</taxon>
        <taxon>Agaricomycotina</taxon>
        <taxon>Agaricomycetes</taxon>
        <taxon>Agaricomycetidae</taxon>
        <taxon>Agaricales</taxon>
        <taxon>Agaricineae</taxon>
        <taxon>Agaricaceae</taxon>
        <taxon>Macrolepiota</taxon>
    </lineage>
</organism>
<feature type="compositionally biased region" description="Basic residues" evidence="2">
    <location>
        <begin position="7"/>
        <end position="23"/>
    </location>
</feature>
<evidence type="ECO:0000259" key="3">
    <source>
        <dbReference type="Pfam" id="PF08242"/>
    </source>
</evidence>
<dbReference type="AlphaFoldDB" id="A0A9P5XQ36"/>
<dbReference type="InterPro" id="IPR013217">
    <property type="entry name" value="Methyltransf_12"/>
</dbReference>
<name>A0A9P5XQ36_9AGAR</name>
<evidence type="ECO:0000256" key="1">
    <source>
        <dbReference type="ARBA" id="ARBA00022679"/>
    </source>
</evidence>
<dbReference type="GO" id="GO:0008168">
    <property type="term" value="F:methyltransferase activity"/>
    <property type="evidence" value="ECO:0007669"/>
    <property type="project" value="UniProtKB-KW"/>
</dbReference>
<evidence type="ECO:0000313" key="4">
    <source>
        <dbReference type="EMBL" id="KAF9453665.1"/>
    </source>
</evidence>
<evidence type="ECO:0000256" key="2">
    <source>
        <dbReference type="SAM" id="MobiDB-lite"/>
    </source>
</evidence>
<dbReference type="CDD" id="cd02440">
    <property type="entry name" value="AdoMet_MTases"/>
    <property type="match status" value="1"/>
</dbReference>
<proteinExistence type="predicted"/>
<keyword evidence="1" id="KW-0808">Transferase</keyword>
<sequence>MSDTTSHHHHHHHHSHGHGHGHHHDAVADANREFFNDPEMEFEKYPYVHERAARHVALCFRRAPRLTNARVAKAILKNYPADKEKTVSMDFACGNGLVSRELAPHVKSILGVDVSQRMVEQYNEKLKGEAASAVCIELKGEEDELSGARFDMIWCASAYHHFASVEGITRILASFLKPGGVLIVADIIHLEEEYELPAKHGHSVPHKHGLSKGDMQGAFDAAGLTMKVFEDIPRAAESEDMNLFLAVGEKPSA</sequence>
<dbReference type="PANTHER" id="PTHR43861">
    <property type="entry name" value="TRANS-ACONITATE 2-METHYLTRANSFERASE-RELATED"/>
    <property type="match status" value="1"/>
</dbReference>
<keyword evidence="5" id="KW-1185">Reference proteome</keyword>
<reference evidence="4" key="1">
    <citation type="submission" date="2020-11" db="EMBL/GenBank/DDBJ databases">
        <authorList>
            <consortium name="DOE Joint Genome Institute"/>
            <person name="Ahrendt S."/>
            <person name="Riley R."/>
            <person name="Andreopoulos W."/>
            <person name="Labutti K."/>
            <person name="Pangilinan J."/>
            <person name="Ruiz-Duenas F.J."/>
            <person name="Barrasa J.M."/>
            <person name="Sanchez-Garcia M."/>
            <person name="Camarero S."/>
            <person name="Miyauchi S."/>
            <person name="Serrano A."/>
            <person name="Linde D."/>
            <person name="Babiker R."/>
            <person name="Drula E."/>
            <person name="Ayuso-Fernandez I."/>
            <person name="Pacheco R."/>
            <person name="Padilla G."/>
            <person name="Ferreira P."/>
            <person name="Barriuso J."/>
            <person name="Kellner H."/>
            <person name="Castanera R."/>
            <person name="Alfaro M."/>
            <person name="Ramirez L."/>
            <person name="Pisabarro A.G."/>
            <person name="Kuo A."/>
            <person name="Tritt A."/>
            <person name="Lipzen A."/>
            <person name="He G."/>
            <person name="Yan M."/>
            <person name="Ng V."/>
            <person name="Cullen D."/>
            <person name="Martin F."/>
            <person name="Rosso M.-N."/>
            <person name="Henrissat B."/>
            <person name="Hibbett D."/>
            <person name="Martinez A.T."/>
            <person name="Grigoriev I.V."/>
        </authorList>
    </citation>
    <scope>NUCLEOTIDE SEQUENCE</scope>
    <source>
        <strain evidence="4">MF-IS2</strain>
    </source>
</reference>
<keyword evidence="4" id="KW-0489">Methyltransferase</keyword>
<protein>
    <submittedName>
        <fullName evidence="4">S-adenosyl-L-methionine-dependent methyltransferase</fullName>
    </submittedName>
</protein>
<dbReference type="Proteomes" id="UP000807342">
    <property type="component" value="Unassembled WGS sequence"/>
</dbReference>
<accession>A0A9P5XQ36</accession>
<dbReference type="Pfam" id="PF08242">
    <property type="entry name" value="Methyltransf_12"/>
    <property type="match status" value="1"/>
</dbReference>
<dbReference type="EMBL" id="MU151059">
    <property type="protein sequence ID" value="KAF9453665.1"/>
    <property type="molecule type" value="Genomic_DNA"/>
</dbReference>
<dbReference type="InterPro" id="IPR029063">
    <property type="entry name" value="SAM-dependent_MTases_sf"/>
</dbReference>
<dbReference type="OrthoDB" id="3647at2759"/>
<dbReference type="PANTHER" id="PTHR43861:SF3">
    <property type="entry name" value="PUTATIVE (AFU_ORTHOLOGUE AFUA_2G14390)-RELATED"/>
    <property type="match status" value="1"/>
</dbReference>
<feature type="region of interest" description="Disordered" evidence="2">
    <location>
        <begin position="1"/>
        <end position="25"/>
    </location>
</feature>
<dbReference type="GO" id="GO:0032259">
    <property type="term" value="P:methylation"/>
    <property type="evidence" value="ECO:0007669"/>
    <property type="project" value="UniProtKB-KW"/>
</dbReference>
<dbReference type="SUPFAM" id="SSF53335">
    <property type="entry name" value="S-adenosyl-L-methionine-dependent methyltransferases"/>
    <property type="match status" value="1"/>
</dbReference>
<feature type="domain" description="Methyltransferase type 12" evidence="3">
    <location>
        <begin position="89"/>
        <end position="182"/>
    </location>
</feature>
<comment type="caution">
    <text evidence="4">The sequence shown here is derived from an EMBL/GenBank/DDBJ whole genome shotgun (WGS) entry which is preliminary data.</text>
</comment>